<accession>A0ABT9XKU5</accession>
<name>A0ABT9XKU5_9BACL</name>
<sequence length="88" mass="10592">MGWGSHHGVWFFPFLFFPFGMFIVCALFFVVIRVLFFGRFRKSFRANCGMQQGRWHDHHDPEIILKRRLASGDIQEEEYQRLRVILKS</sequence>
<reference evidence="2 3" key="1">
    <citation type="submission" date="2023-07" db="EMBL/GenBank/DDBJ databases">
        <title>Genomic Encyclopedia of Type Strains, Phase IV (KMG-IV): sequencing the most valuable type-strain genomes for metagenomic binning, comparative biology and taxonomic classification.</title>
        <authorList>
            <person name="Goeker M."/>
        </authorList>
    </citation>
    <scope>NUCLEOTIDE SEQUENCE [LARGE SCALE GENOMIC DNA]</scope>
    <source>
        <strain evidence="2 3">DSM 4006</strain>
    </source>
</reference>
<gene>
    <name evidence="2" type="ORF">J2S03_002772</name>
</gene>
<proteinExistence type="predicted"/>
<evidence type="ECO:0000256" key="1">
    <source>
        <dbReference type="SAM" id="Phobius"/>
    </source>
</evidence>
<dbReference type="EMBL" id="JAUSTP010000026">
    <property type="protein sequence ID" value="MDQ0190905.1"/>
    <property type="molecule type" value="Genomic_DNA"/>
</dbReference>
<keyword evidence="1" id="KW-0472">Membrane</keyword>
<evidence type="ECO:0000313" key="3">
    <source>
        <dbReference type="Proteomes" id="UP001232973"/>
    </source>
</evidence>
<protein>
    <submittedName>
        <fullName evidence="2">Membrane protein</fullName>
    </submittedName>
</protein>
<keyword evidence="1" id="KW-0812">Transmembrane</keyword>
<dbReference type="RefSeq" id="WP_274456553.1">
    <property type="nucleotide sequence ID" value="NZ_CP067097.1"/>
</dbReference>
<keyword evidence="3" id="KW-1185">Reference proteome</keyword>
<feature type="transmembrane region" description="Helical" evidence="1">
    <location>
        <begin position="12"/>
        <end position="36"/>
    </location>
</feature>
<dbReference type="Proteomes" id="UP001232973">
    <property type="component" value="Unassembled WGS sequence"/>
</dbReference>
<keyword evidence="1" id="KW-1133">Transmembrane helix</keyword>
<organism evidence="2 3">
    <name type="scientific">Alicyclobacillus cycloheptanicus</name>
    <dbReference type="NCBI Taxonomy" id="1457"/>
    <lineage>
        <taxon>Bacteria</taxon>
        <taxon>Bacillati</taxon>
        <taxon>Bacillota</taxon>
        <taxon>Bacilli</taxon>
        <taxon>Bacillales</taxon>
        <taxon>Alicyclobacillaceae</taxon>
        <taxon>Alicyclobacillus</taxon>
    </lineage>
</organism>
<comment type="caution">
    <text evidence="2">The sequence shown here is derived from an EMBL/GenBank/DDBJ whole genome shotgun (WGS) entry which is preliminary data.</text>
</comment>
<evidence type="ECO:0000313" key="2">
    <source>
        <dbReference type="EMBL" id="MDQ0190905.1"/>
    </source>
</evidence>